<accession>A0A975Y1K2</accession>
<dbReference type="AlphaFoldDB" id="A0A975Y1K2"/>
<proteinExistence type="predicted"/>
<keyword evidence="3" id="KW-1185">Reference proteome</keyword>
<organism evidence="2 3">
    <name type="scientific">Nocardioides panacis</name>
    <dbReference type="NCBI Taxonomy" id="2849501"/>
    <lineage>
        <taxon>Bacteria</taxon>
        <taxon>Bacillati</taxon>
        <taxon>Actinomycetota</taxon>
        <taxon>Actinomycetes</taxon>
        <taxon>Propionibacteriales</taxon>
        <taxon>Nocardioidaceae</taxon>
        <taxon>Nocardioides</taxon>
    </lineage>
</organism>
<protein>
    <submittedName>
        <fullName evidence="2">DUF3710 domain-containing protein</fullName>
    </submittedName>
</protein>
<name>A0A975Y1K2_9ACTN</name>
<evidence type="ECO:0000313" key="2">
    <source>
        <dbReference type="EMBL" id="QWZ09484.1"/>
    </source>
</evidence>
<feature type="region of interest" description="Disordered" evidence="1">
    <location>
        <begin position="190"/>
        <end position="212"/>
    </location>
</feature>
<reference evidence="2" key="1">
    <citation type="submission" date="2021-06" db="EMBL/GenBank/DDBJ databases">
        <title>Complete genome sequence of Nocardioides sp. G188.</title>
        <authorList>
            <person name="Im W.-T."/>
        </authorList>
    </citation>
    <scope>NUCLEOTIDE SEQUENCE</scope>
    <source>
        <strain evidence="2">G188</strain>
    </source>
</reference>
<evidence type="ECO:0000313" key="3">
    <source>
        <dbReference type="Proteomes" id="UP000683575"/>
    </source>
</evidence>
<dbReference type="RefSeq" id="WP_216941330.1">
    <property type="nucleotide sequence ID" value="NZ_CP077062.1"/>
</dbReference>
<feature type="compositionally biased region" description="Pro residues" evidence="1">
    <location>
        <begin position="190"/>
        <end position="201"/>
    </location>
</feature>
<gene>
    <name evidence="2" type="ORF">KRR39_06900</name>
</gene>
<feature type="region of interest" description="Disordered" evidence="1">
    <location>
        <begin position="1"/>
        <end position="34"/>
    </location>
</feature>
<sequence length="212" mass="22444">MFKRKKSGETPADAAETPEETRTGPRANGPWDVSEVTVPEDDPDRIDLGSLLLTPHPGLDLQLQVDEASGQVVAVILAGETGAAELRAFAAPRNGDIWDDVRRQVAGEVARMGGTASETEGAWGTEVVVNLTVARDDGQPVQQTSKVIGIPGPRWLLRATLFGRPAVEHQEDGDVEAALRAVVVVRGSTPVPPGDPLPLTMPPNAQRMEPGA</sequence>
<dbReference type="Proteomes" id="UP000683575">
    <property type="component" value="Chromosome"/>
</dbReference>
<evidence type="ECO:0000256" key="1">
    <source>
        <dbReference type="SAM" id="MobiDB-lite"/>
    </source>
</evidence>
<dbReference type="KEGG" id="nps:KRR39_06900"/>
<dbReference type="InterPro" id="IPR022183">
    <property type="entry name" value="DUF3710"/>
</dbReference>
<dbReference type="EMBL" id="CP077062">
    <property type="protein sequence ID" value="QWZ09484.1"/>
    <property type="molecule type" value="Genomic_DNA"/>
</dbReference>
<dbReference type="Pfam" id="PF12502">
    <property type="entry name" value="DUF3710"/>
    <property type="match status" value="1"/>
</dbReference>